<protein>
    <recommendedName>
        <fullName evidence="4">TcdA-E operon negative regulator</fullName>
    </recommendedName>
</protein>
<evidence type="ECO:0008006" key="4">
    <source>
        <dbReference type="Google" id="ProtNLM"/>
    </source>
</evidence>
<sequence>MSDLGAWMFIIGIFVMMVAVIVLIVAAIKKANRLKLSSIYTVAGAAAIVIIGIIFMMVSPVKSNESGSNQSIYTAKKSAAEKSESAAKASSKAASEKSASIKGSSEAASIESASASSELAKSESQKASQAQEAQINSQNISYGMLIKSDDNKGKAYIVSGSVLQAQSDSGMEMLLVDATGNGDYVEVIVNGKTNAVEDSTITAQGVLGKRDTYDTQAGGSNTVPTLYVDDSANVTVQ</sequence>
<feature type="transmembrane region" description="Helical" evidence="1">
    <location>
        <begin position="6"/>
        <end position="27"/>
    </location>
</feature>
<evidence type="ECO:0000313" key="2">
    <source>
        <dbReference type="EMBL" id="AWF96515.1"/>
    </source>
</evidence>
<gene>
    <name evidence="2" type="ORF">B6254_2155</name>
</gene>
<name>A0A2S1KU44_9LACO</name>
<keyword evidence="1" id="KW-0812">Transmembrane</keyword>
<accession>A0A2S1KU44</accession>
<keyword evidence="1" id="KW-1133">Transmembrane helix</keyword>
<dbReference type="Proteomes" id="UP000244870">
    <property type="component" value="Chromosome"/>
</dbReference>
<dbReference type="AlphaFoldDB" id="A0A2S1KU44"/>
<evidence type="ECO:0000256" key="1">
    <source>
        <dbReference type="SAM" id="Phobius"/>
    </source>
</evidence>
<reference evidence="2 3" key="1">
    <citation type="submission" date="2017-04" db="EMBL/GenBank/DDBJ databases">
        <title>Weissella cibaria strain m2 complete genome.</title>
        <authorList>
            <person name="Pan Q."/>
            <person name="Tan M."/>
            <person name="Yao F."/>
            <person name="Su S."/>
        </authorList>
    </citation>
    <scope>NUCLEOTIDE SEQUENCE [LARGE SCALE GENOMIC DNA]</scope>
    <source>
        <strain evidence="2 3">M2</strain>
    </source>
</reference>
<keyword evidence="1" id="KW-0472">Membrane</keyword>
<organism evidence="2 3">
    <name type="scientific">Weissella cibaria</name>
    <dbReference type="NCBI Taxonomy" id="137591"/>
    <lineage>
        <taxon>Bacteria</taxon>
        <taxon>Bacillati</taxon>
        <taxon>Bacillota</taxon>
        <taxon>Bacilli</taxon>
        <taxon>Lactobacillales</taxon>
        <taxon>Lactobacillaceae</taxon>
        <taxon>Weissella</taxon>
    </lineage>
</organism>
<dbReference type="EMBL" id="CP020928">
    <property type="protein sequence ID" value="AWF96515.1"/>
    <property type="molecule type" value="Genomic_DNA"/>
</dbReference>
<dbReference type="RefSeq" id="WP_108730951.1">
    <property type="nucleotide sequence ID" value="NZ_CP020928.1"/>
</dbReference>
<evidence type="ECO:0000313" key="3">
    <source>
        <dbReference type="Proteomes" id="UP000244870"/>
    </source>
</evidence>
<feature type="transmembrane region" description="Helical" evidence="1">
    <location>
        <begin position="39"/>
        <end position="58"/>
    </location>
</feature>
<proteinExistence type="predicted"/>